<dbReference type="HOGENOM" id="CLU_047862_0_0_1"/>
<sequence length="448" mass="49743">MSSFQGTNTYPQYQELSDASSKDHPVAPYYAVGHGLATRSSIRGQYPSLDGVDGYLHQGYPEGHLVQEQVYGPPGSEYRQQYQDNGPPIPADGFVIEHANLRSPTSIEISGSFNGNVGLSSTTTIPAAQYYPYELCQRMPLSTTFSASPTSNYSVASWTAAVCNRSHIRQVWLPGLNSDQGRDVFPSSGCAAFGSLNPVPSLISPFLGAVAEQPIAGFDHSVYGQHTENSSHHWTLEYAQDTLQSFPNYNSPNPLPYHGLQQSPSVGSNSRQYYGVYLPQNDSTTTSRRRKGPTRAIEYKGLRMDEEELLEGWMAPDGKITVHQCRWEQDLSPCHLWIKGDKSYINDHIQKWHGGKAGGDKLRVECRWSTCQKKMFKESIARHVVTCHLGEKWKCQGCREEIVRKDAYERHAIKEGCRDAGALIMYYADARMIDARAALTEGGGCADV</sequence>
<organism evidence="1 2">
    <name type="scientific">Paxillus rubicundulus Ve08.2h10</name>
    <dbReference type="NCBI Taxonomy" id="930991"/>
    <lineage>
        <taxon>Eukaryota</taxon>
        <taxon>Fungi</taxon>
        <taxon>Dikarya</taxon>
        <taxon>Basidiomycota</taxon>
        <taxon>Agaricomycotina</taxon>
        <taxon>Agaricomycetes</taxon>
        <taxon>Agaricomycetidae</taxon>
        <taxon>Boletales</taxon>
        <taxon>Paxilineae</taxon>
        <taxon>Paxillaceae</taxon>
        <taxon>Paxillus</taxon>
    </lineage>
</organism>
<dbReference type="AlphaFoldDB" id="A0A0D0DPG4"/>
<dbReference type="EMBL" id="KN825575">
    <property type="protein sequence ID" value="KIK84614.1"/>
    <property type="molecule type" value="Genomic_DNA"/>
</dbReference>
<evidence type="ECO:0000313" key="2">
    <source>
        <dbReference type="Proteomes" id="UP000054538"/>
    </source>
</evidence>
<name>A0A0D0DPG4_9AGAM</name>
<protein>
    <submittedName>
        <fullName evidence="1">Uncharacterized protein</fullName>
    </submittedName>
</protein>
<reference evidence="2" key="2">
    <citation type="submission" date="2015-01" db="EMBL/GenBank/DDBJ databases">
        <title>Evolutionary Origins and Diversification of the Mycorrhizal Mutualists.</title>
        <authorList>
            <consortium name="DOE Joint Genome Institute"/>
            <consortium name="Mycorrhizal Genomics Consortium"/>
            <person name="Kohler A."/>
            <person name="Kuo A."/>
            <person name="Nagy L.G."/>
            <person name="Floudas D."/>
            <person name="Copeland A."/>
            <person name="Barry K.W."/>
            <person name="Cichocki N."/>
            <person name="Veneault-Fourrey C."/>
            <person name="LaButti K."/>
            <person name="Lindquist E.A."/>
            <person name="Lipzen A."/>
            <person name="Lundell T."/>
            <person name="Morin E."/>
            <person name="Murat C."/>
            <person name="Riley R."/>
            <person name="Ohm R."/>
            <person name="Sun H."/>
            <person name="Tunlid A."/>
            <person name="Henrissat B."/>
            <person name="Grigoriev I.V."/>
            <person name="Hibbett D.S."/>
            <person name="Martin F."/>
        </authorList>
    </citation>
    <scope>NUCLEOTIDE SEQUENCE [LARGE SCALE GENOMIC DNA]</scope>
    <source>
        <strain evidence="2">Ve08.2h10</strain>
    </source>
</reference>
<evidence type="ECO:0000313" key="1">
    <source>
        <dbReference type="EMBL" id="KIK84614.1"/>
    </source>
</evidence>
<dbReference type="Proteomes" id="UP000054538">
    <property type="component" value="Unassembled WGS sequence"/>
</dbReference>
<dbReference type="OrthoDB" id="2676372at2759"/>
<proteinExistence type="predicted"/>
<reference evidence="1 2" key="1">
    <citation type="submission" date="2014-04" db="EMBL/GenBank/DDBJ databases">
        <authorList>
            <consortium name="DOE Joint Genome Institute"/>
            <person name="Kuo A."/>
            <person name="Kohler A."/>
            <person name="Jargeat P."/>
            <person name="Nagy L.G."/>
            <person name="Floudas D."/>
            <person name="Copeland A."/>
            <person name="Barry K.W."/>
            <person name="Cichocki N."/>
            <person name="Veneault-Fourrey C."/>
            <person name="LaButti K."/>
            <person name="Lindquist E.A."/>
            <person name="Lipzen A."/>
            <person name="Lundell T."/>
            <person name="Morin E."/>
            <person name="Murat C."/>
            <person name="Sun H."/>
            <person name="Tunlid A."/>
            <person name="Henrissat B."/>
            <person name="Grigoriev I.V."/>
            <person name="Hibbett D.S."/>
            <person name="Martin F."/>
            <person name="Nordberg H.P."/>
            <person name="Cantor M.N."/>
            <person name="Hua S.X."/>
        </authorList>
    </citation>
    <scope>NUCLEOTIDE SEQUENCE [LARGE SCALE GENOMIC DNA]</scope>
    <source>
        <strain evidence="1 2">Ve08.2h10</strain>
    </source>
</reference>
<dbReference type="InParanoid" id="A0A0D0DPG4"/>
<gene>
    <name evidence="1" type="ORF">PAXRUDRAFT_832004</name>
</gene>
<keyword evidence="2" id="KW-1185">Reference proteome</keyword>
<accession>A0A0D0DPG4</accession>